<reference evidence="2" key="1">
    <citation type="submission" date="2019-10" db="EMBL/GenBank/DDBJ databases">
        <title>Streptomyces sp. nov., a novel actinobacterium isolated from alkaline environment.</title>
        <authorList>
            <person name="Golinska P."/>
        </authorList>
    </citation>
    <scope>NUCLEOTIDE SEQUENCE [LARGE SCALE GENOMIC DNA]</scope>
    <source>
        <strain evidence="2">DSM 42108</strain>
    </source>
</reference>
<evidence type="ECO:0000313" key="2">
    <source>
        <dbReference type="Proteomes" id="UP000530234"/>
    </source>
</evidence>
<accession>A0A7W3XXI0</accession>
<evidence type="ECO:0000313" key="1">
    <source>
        <dbReference type="EMBL" id="MBB0230842.1"/>
    </source>
</evidence>
<gene>
    <name evidence="1" type="ORF">FOE67_15290</name>
</gene>
<name>A0A7W3XXI0_9ACTN</name>
<protein>
    <submittedName>
        <fullName evidence="1">Uncharacterized protein</fullName>
    </submittedName>
</protein>
<dbReference type="Proteomes" id="UP000530234">
    <property type="component" value="Unassembled WGS sequence"/>
</dbReference>
<proteinExistence type="predicted"/>
<comment type="caution">
    <text evidence="1">The sequence shown here is derived from an EMBL/GenBank/DDBJ whole genome shotgun (WGS) entry which is preliminary data.</text>
</comment>
<organism evidence="1 2">
    <name type="scientific">Streptomyces calidiresistens</name>
    <dbReference type="NCBI Taxonomy" id="1485586"/>
    <lineage>
        <taxon>Bacteria</taxon>
        <taxon>Bacillati</taxon>
        <taxon>Actinomycetota</taxon>
        <taxon>Actinomycetes</taxon>
        <taxon>Kitasatosporales</taxon>
        <taxon>Streptomycetaceae</taxon>
        <taxon>Streptomyces</taxon>
    </lineage>
</organism>
<dbReference type="EMBL" id="VKHS01000362">
    <property type="protein sequence ID" value="MBB0230842.1"/>
    <property type="molecule type" value="Genomic_DNA"/>
</dbReference>
<sequence length="97" mass="10875">MGCAVYLENQVHKREYAGSEVSEKFSLILAESGEGGLLRYVDPYGDTIFNVPQLYDLIEEVNDISAASPEVREAANLVIEVIWRVIRRRGYLAILGD</sequence>
<keyword evidence="2" id="KW-1185">Reference proteome</keyword>
<dbReference type="AlphaFoldDB" id="A0A7W3XXI0"/>
<dbReference type="RefSeq" id="WP_182664647.1">
    <property type="nucleotide sequence ID" value="NZ_VKHS01000362.1"/>
</dbReference>